<dbReference type="VEuPathDB" id="FungiDB:An03g03650"/>
<organism evidence="2">
    <name type="scientific">Aspergillus niger</name>
    <dbReference type="NCBI Taxonomy" id="5061"/>
    <lineage>
        <taxon>Eukaryota</taxon>
        <taxon>Fungi</taxon>
        <taxon>Dikarya</taxon>
        <taxon>Ascomycota</taxon>
        <taxon>Pezizomycotina</taxon>
        <taxon>Eurotiomycetes</taxon>
        <taxon>Eurotiomycetidae</taxon>
        <taxon>Eurotiales</taxon>
        <taxon>Aspergillaceae</taxon>
        <taxon>Aspergillus</taxon>
        <taxon>Aspergillus subgen. Circumdati</taxon>
    </lineage>
</organism>
<reference evidence="2" key="2">
    <citation type="submission" date="2025-08" db="UniProtKB">
        <authorList>
            <consortium name="RefSeq"/>
        </authorList>
    </citation>
    <scope>IDENTIFICATION</scope>
</reference>
<dbReference type="PANTHER" id="PTHR28180">
    <property type="entry name" value="CONSERVED MITOCHONDRIAL PROTEIN-RELATED"/>
    <property type="match status" value="1"/>
</dbReference>
<dbReference type="InterPro" id="IPR052999">
    <property type="entry name" value="PTS1_Protein"/>
</dbReference>
<feature type="region of interest" description="Disordered" evidence="1">
    <location>
        <begin position="270"/>
        <end position="293"/>
    </location>
</feature>
<dbReference type="PANTHER" id="PTHR28180:SF2">
    <property type="entry name" value="PEROXISOMAL PROTEIN 2"/>
    <property type="match status" value="1"/>
</dbReference>
<dbReference type="SUPFAM" id="SSF69118">
    <property type="entry name" value="AhpD-like"/>
    <property type="match status" value="1"/>
</dbReference>
<dbReference type="InterPro" id="IPR029032">
    <property type="entry name" value="AhpD-like"/>
</dbReference>
<gene>
    <name evidence="2" type="ORF">An03g03650</name>
</gene>
<dbReference type="GeneID" id="84590687"/>
<dbReference type="RefSeq" id="XP_059605200.1">
    <property type="nucleotide sequence ID" value="XM_059747026.1"/>
</dbReference>
<dbReference type="KEGG" id="ang:An03g03650"/>
<accession>A0AAJ8BWI4</accession>
<dbReference type="Gene3D" id="1.20.1290.10">
    <property type="entry name" value="AhpD-like"/>
    <property type="match status" value="1"/>
</dbReference>
<evidence type="ECO:0000256" key="1">
    <source>
        <dbReference type="SAM" id="MobiDB-lite"/>
    </source>
</evidence>
<feature type="compositionally biased region" description="Basic and acidic residues" evidence="1">
    <location>
        <begin position="275"/>
        <end position="293"/>
    </location>
</feature>
<dbReference type="AlphaFoldDB" id="A0AAJ8BWI4"/>
<proteinExistence type="predicted"/>
<reference evidence="2" key="1">
    <citation type="submission" date="2025-02" db="EMBL/GenBank/DDBJ databases">
        <authorList>
            <consortium name="NCBI Genome Project"/>
        </authorList>
    </citation>
    <scope>NUCLEOTIDE SEQUENCE</scope>
</reference>
<protein>
    <submittedName>
        <fullName evidence="2">Uncharacterized protein</fullName>
    </submittedName>
</protein>
<name>A0AAJ8BWI4_ASPNG</name>
<sequence length="332" mass="37001">MTMNSPESLTELYQLASTSQSAKESLATAEFMREVGLKCISFNGIPRTINCLNAFKASLPESISSQLSQTPTRTPTPENIQEICARGQNLWDSIYRPFEKKLYNKLAGSHPDLPVHILNANYGALLSDPKRTTGANVGRLATSIVAIACLRAQTGVGPQVTSHVFGLRKAVEDGTWVADMEAEVGAKWLASEEGDCFPCMPPCYLDESSSMRNPFIATTKVTMPWMQRWKNSPTVTPTKTAVAEEDFKELSGWDGSRLESFFKRYQEEPDLTIGKPDDDSTKSQKEELEMGTDKPSIKKLNKGNKILMQLLYTNYEAKWRKWMISDPVVPTV</sequence>
<evidence type="ECO:0000313" key="2">
    <source>
        <dbReference type="RefSeq" id="XP_059605200.1"/>
    </source>
</evidence>